<dbReference type="AlphaFoldDB" id="T1K303"/>
<dbReference type="EMBL" id="CAEY01001371">
    <property type="status" value="NOT_ANNOTATED_CDS"/>
    <property type="molecule type" value="Genomic_DNA"/>
</dbReference>
<dbReference type="SUPFAM" id="SSF52058">
    <property type="entry name" value="L domain-like"/>
    <property type="match status" value="1"/>
</dbReference>
<dbReference type="OrthoDB" id="635273at2759"/>
<dbReference type="InterPro" id="IPR001611">
    <property type="entry name" value="Leu-rich_rpt"/>
</dbReference>
<keyword evidence="1" id="KW-0433">Leucine-rich repeat</keyword>
<reference evidence="7" key="1">
    <citation type="submission" date="2011-08" db="EMBL/GenBank/DDBJ databases">
        <authorList>
            <person name="Rombauts S."/>
        </authorList>
    </citation>
    <scope>NUCLEOTIDE SEQUENCE</scope>
    <source>
        <strain evidence="7">London</strain>
    </source>
</reference>
<evidence type="ECO:0000256" key="1">
    <source>
        <dbReference type="ARBA" id="ARBA00022614"/>
    </source>
</evidence>
<dbReference type="OMA" id="WICDCEN"/>
<dbReference type="HOGENOM" id="CLU_597639_0_0_1"/>
<name>T1K303_TETUR</name>
<proteinExistence type="predicted"/>
<keyword evidence="7" id="KW-1185">Reference proteome</keyword>
<accession>T1K303</accession>
<dbReference type="PRINTS" id="PR00019">
    <property type="entry name" value="LEURICHRPT"/>
</dbReference>
<dbReference type="SMART" id="SM00082">
    <property type="entry name" value="LRRCT"/>
    <property type="match status" value="1"/>
</dbReference>
<evidence type="ECO:0000256" key="3">
    <source>
        <dbReference type="ARBA" id="ARBA00022737"/>
    </source>
</evidence>
<dbReference type="InterPro" id="IPR000483">
    <property type="entry name" value="Cys-rich_flank_reg_C"/>
</dbReference>
<dbReference type="PROSITE" id="PS51450">
    <property type="entry name" value="LRR"/>
    <property type="match status" value="4"/>
</dbReference>
<keyword evidence="3" id="KW-0677">Repeat</keyword>
<evidence type="ECO:0000313" key="7">
    <source>
        <dbReference type="Proteomes" id="UP000015104"/>
    </source>
</evidence>
<dbReference type="GO" id="GO:0005886">
    <property type="term" value="C:plasma membrane"/>
    <property type="evidence" value="ECO:0007669"/>
    <property type="project" value="TreeGrafter"/>
</dbReference>
<dbReference type="Gene3D" id="3.80.10.10">
    <property type="entry name" value="Ribonuclease Inhibitor"/>
    <property type="match status" value="2"/>
</dbReference>
<organism evidence="6 7">
    <name type="scientific">Tetranychus urticae</name>
    <name type="common">Two-spotted spider mite</name>
    <dbReference type="NCBI Taxonomy" id="32264"/>
    <lineage>
        <taxon>Eukaryota</taxon>
        <taxon>Metazoa</taxon>
        <taxon>Ecdysozoa</taxon>
        <taxon>Arthropoda</taxon>
        <taxon>Chelicerata</taxon>
        <taxon>Arachnida</taxon>
        <taxon>Acari</taxon>
        <taxon>Acariformes</taxon>
        <taxon>Trombidiformes</taxon>
        <taxon>Prostigmata</taxon>
        <taxon>Eleutherengona</taxon>
        <taxon>Raphignathae</taxon>
        <taxon>Tetranychoidea</taxon>
        <taxon>Tetranychidae</taxon>
        <taxon>Tetranychus</taxon>
    </lineage>
</organism>
<feature type="domain" description="LRRCT" evidence="5">
    <location>
        <begin position="362"/>
        <end position="408"/>
    </location>
</feature>
<keyword evidence="2" id="KW-0732">Signal</keyword>
<keyword evidence="4" id="KW-0472">Membrane</keyword>
<evidence type="ECO:0000256" key="2">
    <source>
        <dbReference type="ARBA" id="ARBA00022729"/>
    </source>
</evidence>
<feature type="transmembrane region" description="Helical" evidence="4">
    <location>
        <begin position="6"/>
        <end position="25"/>
    </location>
</feature>
<sequence length="472" mass="53629">MVLTSLLTTVTLMFIFNCFLFLFLVKTSNQSPINPARPPDCPDKCQCLPATDILADGPEGWQIVCVAIGLTTVPDYNKVQLPRPAYTLDFDYNNITSLQVFENVSELRYLDVSYNRIDSIEPRSFSALPNLSILNLSNNRLSSLPSNLFENLDHLMVLDLSGNKFTYLPTDLFSPLLSLTILNAGKNFLRHLELGLFDKNLRLDVLDLSENQLTSIPVNLLTNNMILKTLDLSGNSFDTVPSEALQGIPSLEALSIDGNPIRVLNHRSFPHLPNLANLSIQRMPFLKTIEEVTFSYLCSLQKIDISQNQKLISIDPDAFLDMHQSPNCSSLKKVNLRNNMLTKLPQLALPWCSLETVDLTGNPWQCDCDLRWLRECQHLLKPGLRCNQPKELNERDFIDIDVEQFTCDGDFAYETRIQRFLIMIIAMIAFFVSGMIIALFIQRPMLMDWVYGRKKGIGSIYYVKAPILMTEY</sequence>
<evidence type="ECO:0000313" key="6">
    <source>
        <dbReference type="EnsemblMetazoa" id="tetur04g06920.1"/>
    </source>
</evidence>
<dbReference type="PANTHER" id="PTHR24369:SF213">
    <property type="entry name" value="INSULIN LIKE GROWTH FACTOR BINDING PROTEIN ACID LABILE SUBUNIT"/>
    <property type="match status" value="1"/>
</dbReference>
<dbReference type="eggNOG" id="KOG0619">
    <property type="taxonomic scope" value="Eukaryota"/>
</dbReference>
<gene>
    <name evidence="6" type="primary">107359468</name>
</gene>
<evidence type="ECO:0000256" key="4">
    <source>
        <dbReference type="SAM" id="Phobius"/>
    </source>
</evidence>
<dbReference type="KEGG" id="tut:107359468"/>
<reference evidence="6" key="2">
    <citation type="submission" date="2015-06" db="UniProtKB">
        <authorList>
            <consortium name="EnsemblMetazoa"/>
        </authorList>
    </citation>
    <scope>IDENTIFICATION</scope>
</reference>
<protein>
    <recommendedName>
        <fullName evidence="5">LRRCT domain-containing protein</fullName>
    </recommendedName>
</protein>
<dbReference type="Proteomes" id="UP000015104">
    <property type="component" value="Unassembled WGS sequence"/>
</dbReference>
<dbReference type="SMART" id="SM00364">
    <property type="entry name" value="LRR_BAC"/>
    <property type="match status" value="6"/>
</dbReference>
<dbReference type="Pfam" id="PF00560">
    <property type="entry name" value="LRR_1"/>
    <property type="match status" value="1"/>
</dbReference>
<feature type="transmembrane region" description="Helical" evidence="4">
    <location>
        <begin position="420"/>
        <end position="441"/>
    </location>
</feature>
<keyword evidence="4" id="KW-1133">Transmembrane helix</keyword>
<dbReference type="InterPro" id="IPR050541">
    <property type="entry name" value="LRR_TM_domain-containing"/>
</dbReference>
<dbReference type="SMART" id="SM00369">
    <property type="entry name" value="LRR_TYP"/>
    <property type="match status" value="9"/>
</dbReference>
<dbReference type="PANTHER" id="PTHR24369">
    <property type="entry name" value="ANTIGEN BSP, PUTATIVE-RELATED"/>
    <property type="match status" value="1"/>
</dbReference>
<dbReference type="STRING" id="32264.T1K303"/>
<dbReference type="Pfam" id="PF13855">
    <property type="entry name" value="LRR_8"/>
    <property type="match status" value="2"/>
</dbReference>
<dbReference type="InterPro" id="IPR003591">
    <property type="entry name" value="Leu-rich_rpt_typical-subtyp"/>
</dbReference>
<keyword evidence="4" id="KW-0812">Transmembrane</keyword>
<dbReference type="EnsemblMetazoa" id="tetur04g06920.1">
    <property type="protein sequence ID" value="tetur04g06920.1"/>
    <property type="gene ID" value="tetur04g06920"/>
</dbReference>
<evidence type="ECO:0000259" key="5">
    <source>
        <dbReference type="SMART" id="SM00082"/>
    </source>
</evidence>
<dbReference type="InterPro" id="IPR032675">
    <property type="entry name" value="LRR_dom_sf"/>
</dbReference>